<dbReference type="CDD" id="cd00093">
    <property type="entry name" value="HTH_XRE"/>
    <property type="match status" value="1"/>
</dbReference>
<proteinExistence type="predicted"/>
<dbReference type="Proteomes" id="UP000603200">
    <property type="component" value="Unassembled WGS sequence"/>
</dbReference>
<evidence type="ECO:0000313" key="1">
    <source>
        <dbReference type="EMBL" id="GIE26724.1"/>
    </source>
</evidence>
<evidence type="ECO:0008006" key="3">
    <source>
        <dbReference type="Google" id="ProtNLM"/>
    </source>
</evidence>
<keyword evidence="2" id="KW-1185">Reference proteome</keyword>
<gene>
    <name evidence="1" type="ORF">Ahu01nite_098260</name>
</gene>
<dbReference type="InterPro" id="IPR011990">
    <property type="entry name" value="TPR-like_helical_dom_sf"/>
</dbReference>
<comment type="caution">
    <text evidence="1">The sequence shown here is derived from an EMBL/GenBank/DDBJ whole genome shotgun (WGS) entry which is preliminary data.</text>
</comment>
<sequence length="397" mass="42797">MTTDSETFGQALTRLRGAISLRELSRLARIDAGHLSRVARGQRPPNADLARALDQALKTDGHLAALVATPQPERFEVDDFRPWETAELLGRIRASAVDSGTIESLEATVFELCCEYPIRDAASLRREAHGWLGEVERKLRQPVGLVAHEGLLHAAGWLALLTGCLEYDMGQRSAAEATRVAARQIGKEAGSAEIVGWTFEMSAWFALTQSRYAAVIDAAKAGLEAAPGGSAAVQLMGQEAKAYARVRDKDAVRDALERGRALLASMPAPSRPDHHFVVDPAKWDFYAMDAYRLAGDDELAAEHARTVLKLGSSPDGDLSPMRMTEARLTLAAVAARGGDLEHAVATAIDALGGQRKSLPTLLMVGGELDTELHTRYPGESASADFREALRSVAATRR</sequence>
<reference evidence="1 2" key="1">
    <citation type="submission" date="2021-01" db="EMBL/GenBank/DDBJ databases">
        <title>Whole genome shotgun sequence of Actinoplanes humidus NBRC 14915.</title>
        <authorList>
            <person name="Komaki H."/>
            <person name="Tamura T."/>
        </authorList>
    </citation>
    <scope>NUCLEOTIDE SEQUENCE [LARGE SCALE GENOMIC DNA]</scope>
    <source>
        <strain evidence="1 2">NBRC 14915</strain>
    </source>
</reference>
<name>A0ABQ4A7N5_9ACTN</name>
<protein>
    <recommendedName>
        <fullName evidence="3">Helix-turn-helix protein</fullName>
    </recommendedName>
</protein>
<dbReference type="Gene3D" id="1.10.260.40">
    <property type="entry name" value="lambda repressor-like DNA-binding domains"/>
    <property type="match status" value="1"/>
</dbReference>
<organism evidence="1 2">
    <name type="scientific">Winogradskya humida</name>
    <dbReference type="NCBI Taxonomy" id="113566"/>
    <lineage>
        <taxon>Bacteria</taxon>
        <taxon>Bacillati</taxon>
        <taxon>Actinomycetota</taxon>
        <taxon>Actinomycetes</taxon>
        <taxon>Micromonosporales</taxon>
        <taxon>Micromonosporaceae</taxon>
        <taxon>Winogradskya</taxon>
    </lineage>
</organism>
<dbReference type="EMBL" id="BOMN01000149">
    <property type="protein sequence ID" value="GIE26724.1"/>
    <property type="molecule type" value="Genomic_DNA"/>
</dbReference>
<dbReference type="InterPro" id="IPR010982">
    <property type="entry name" value="Lambda_DNA-bd_dom_sf"/>
</dbReference>
<dbReference type="InterPro" id="IPR001387">
    <property type="entry name" value="Cro/C1-type_HTH"/>
</dbReference>
<dbReference type="Gene3D" id="1.25.40.10">
    <property type="entry name" value="Tetratricopeptide repeat domain"/>
    <property type="match status" value="1"/>
</dbReference>
<accession>A0ABQ4A7N5</accession>
<dbReference type="SUPFAM" id="SSF47413">
    <property type="entry name" value="lambda repressor-like DNA-binding domains"/>
    <property type="match status" value="1"/>
</dbReference>
<evidence type="ECO:0000313" key="2">
    <source>
        <dbReference type="Proteomes" id="UP000603200"/>
    </source>
</evidence>